<sequence>MEPVPTGQDPRSALDRQALRALLDAQRDRIGVYARTRPSRPHAPADPSADPPPPVPAPVQELLDAFPAAALLVAPLLGADGRITDFLYLTQNTRAVAYSRTHVPAASVSHWSGPVRLFDRFPVLEDTGLPRMLADAHHERAPQGPEIVEWFIPRAEGPPARLSNDVVVAPCGDHLLVTWEPGHRVRMAVAAQKLVRTCWAEWNVADGTVAPSLGFGHVLGLAPGVPVPADLLALADLAVPASLPELYRLLYDVFLRKRRSECALRLKGGYERVIRVVAEPARPRGGPVWAVRAVLVDITDDTRRRALAEAAGTEARRQRARAEALAEVADSLREAVLPRSPGGLASSGIDTAVVYRPDSTGSGVGGDWYKARKLPDGRLLLALGDARGHGLDAVTLMAKLRYALAGLVYTDAPVEQLTHWLNDMACDDGVESTATAVIARYHPERGLLRWTCAGHPLPVLLRDGRATLLPAPPGGPGLTLGVLPDQPYSASETPLAEDDVVLLYSDGLIERRATDPDEDTTRLLDAAGDLLRTRPALRDHAGLQAYADALVARLDGPHRSDDVTLLALRHTTHRPSPETDEPETDEPDTDEPDTDEPGTDEPETGR</sequence>
<feature type="compositionally biased region" description="Acidic residues" evidence="3">
    <location>
        <begin position="578"/>
        <end position="606"/>
    </location>
</feature>
<evidence type="ECO:0000256" key="3">
    <source>
        <dbReference type="SAM" id="MobiDB-lite"/>
    </source>
</evidence>
<dbReference type="EMBL" id="BNDW01000117">
    <property type="protein sequence ID" value="GHI27751.1"/>
    <property type="molecule type" value="Genomic_DNA"/>
</dbReference>
<dbReference type="RefSeq" id="WP_190222453.1">
    <property type="nucleotide sequence ID" value="NZ_BNBS01000015.1"/>
</dbReference>
<keyword evidence="2" id="KW-0175">Coiled coil</keyword>
<dbReference type="InterPro" id="IPR052016">
    <property type="entry name" value="Bact_Sigma-Reg"/>
</dbReference>
<feature type="region of interest" description="Disordered" evidence="3">
    <location>
        <begin position="30"/>
        <end position="59"/>
    </location>
</feature>
<evidence type="ECO:0000259" key="4">
    <source>
        <dbReference type="SMART" id="SM00331"/>
    </source>
</evidence>
<name>A0ABQ3PRV6_9ACTN</name>
<proteinExistence type="predicted"/>
<gene>
    <name evidence="5" type="ORF">Shyd_91220</name>
</gene>
<dbReference type="PANTHER" id="PTHR43156:SF2">
    <property type="entry name" value="STAGE II SPORULATION PROTEIN E"/>
    <property type="match status" value="1"/>
</dbReference>
<dbReference type="InterPro" id="IPR036457">
    <property type="entry name" value="PPM-type-like_dom_sf"/>
</dbReference>
<dbReference type="SUPFAM" id="SSF81606">
    <property type="entry name" value="PP2C-like"/>
    <property type="match status" value="1"/>
</dbReference>
<evidence type="ECO:0000313" key="5">
    <source>
        <dbReference type="EMBL" id="GHI27751.1"/>
    </source>
</evidence>
<protein>
    <recommendedName>
        <fullName evidence="4">PPM-type phosphatase domain-containing protein</fullName>
    </recommendedName>
</protein>
<evidence type="ECO:0000313" key="6">
    <source>
        <dbReference type="Proteomes" id="UP001052739"/>
    </source>
</evidence>
<accession>A0ABQ3PRV6</accession>
<feature type="region of interest" description="Disordered" evidence="3">
    <location>
        <begin position="566"/>
        <end position="606"/>
    </location>
</feature>
<dbReference type="InterPro" id="IPR001932">
    <property type="entry name" value="PPM-type_phosphatase-like_dom"/>
</dbReference>
<keyword evidence="6" id="KW-1185">Reference proteome</keyword>
<dbReference type="Pfam" id="PF07228">
    <property type="entry name" value="SpoIIE"/>
    <property type="match status" value="1"/>
</dbReference>
<organism evidence="5 6">
    <name type="scientific">Streptomyces hydrogenans</name>
    <dbReference type="NCBI Taxonomy" id="1873719"/>
    <lineage>
        <taxon>Bacteria</taxon>
        <taxon>Bacillati</taxon>
        <taxon>Actinomycetota</taxon>
        <taxon>Actinomycetes</taxon>
        <taxon>Kitasatosporales</taxon>
        <taxon>Streptomycetaceae</taxon>
        <taxon>Streptomyces</taxon>
    </lineage>
</organism>
<reference evidence="5" key="1">
    <citation type="submission" date="2024-05" db="EMBL/GenBank/DDBJ databases">
        <title>Whole genome shotgun sequence of Streptomyces hydrogenans NBRC 13475.</title>
        <authorList>
            <person name="Komaki H."/>
            <person name="Tamura T."/>
        </authorList>
    </citation>
    <scope>NUCLEOTIDE SEQUENCE</scope>
    <source>
        <strain evidence="5">NBRC 13475</strain>
    </source>
</reference>
<dbReference type="SMART" id="SM00331">
    <property type="entry name" value="PP2C_SIG"/>
    <property type="match status" value="1"/>
</dbReference>
<dbReference type="Gene3D" id="3.60.40.10">
    <property type="entry name" value="PPM-type phosphatase domain"/>
    <property type="match status" value="1"/>
</dbReference>
<dbReference type="PANTHER" id="PTHR43156">
    <property type="entry name" value="STAGE II SPORULATION PROTEIN E-RELATED"/>
    <property type="match status" value="1"/>
</dbReference>
<comment type="caution">
    <text evidence="5">The sequence shown here is derived from an EMBL/GenBank/DDBJ whole genome shotgun (WGS) entry which is preliminary data.</text>
</comment>
<evidence type="ECO:0000256" key="2">
    <source>
        <dbReference type="SAM" id="Coils"/>
    </source>
</evidence>
<dbReference type="Proteomes" id="UP001052739">
    <property type="component" value="Unassembled WGS sequence"/>
</dbReference>
<feature type="domain" description="PPM-type phosphatase" evidence="4">
    <location>
        <begin position="349"/>
        <end position="570"/>
    </location>
</feature>
<feature type="coiled-coil region" evidence="2">
    <location>
        <begin position="303"/>
        <end position="335"/>
    </location>
</feature>
<keyword evidence="1" id="KW-0378">Hydrolase</keyword>
<evidence type="ECO:0000256" key="1">
    <source>
        <dbReference type="ARBA" id="ARBA00022801"/>
    </source>
</evidence>